<dbReference type="Proteomes" id="UP000001194">
    <property type="component" value="Unassembled WGS sequence"/>
</dbReference>
<dbReference type="AlphaFoldDB" id="B0CP41"/>
<proteinExistence type="predicted"/>
<keyword evidence="2" id="KW-1185">Reference proteome</keyword>
<organism evidence="2">
    <name type="scientific">Laccaria bicolor (strain S238N-H82 / ATCC MYA-4686)</name>
    <name type="common">Bicoloured deceiver</name>
    <name type="synonym">Laccaria laccata var. bicolor</name>
    <dbReference type="NCBI Taxonomy" id="486041"/>
    <lineage>
        <taxon>Eukaryota</taxon>
        <taxon>Fungi</taxon>
        <taxon>Dikarya</taxon>
        <taxon>Basidiomycota</taxon>
        <taxon>Agaricomycotina</taxon>
        <taxon>Agaricomycetes</taxon>
        <taxon>Agaricomycetidae</taxon>
        <taxon>Agaricales</taxon>
        <taxon>Agaricineae</taxon>
        <taxon>Hydnangiaceae</taxon>
        <taxon>Laccaria</taxon>
    </lineage>
</organism>
<evidence type="ECO:0000313" key="1">
    <source>
        <dbReference type="EMBL" id="EDR16041.1"/>
    </source>
</evidence>
<accession>B0CP41</accession>
<evidence type="ECO:0000313" key="2">
    <source>
        <dbReference type="Proteomes" id="UP000001194"/>
    </source>
</evidence>
<dbReference type="EMBL" id="DS547091">
    <property type="protein sequence ID" value="EDR16041.1"/>
    <property type="molecule type" value="Genomic_DNA"/>
</dbReference>
<dbReference type="HOGENOM" id="CLU_2158850_0_0_1"/>
<dbReference type="KEGG" id="lbc:LACBIDRAFT_301715"/>
<sequence length="111" mass="12530">MSVVNPVKPSLVELTLSMPVRSLKMLLPLCKIWWNPSPITSLGLTLMISIELSSLKTSRPLFYKMTLNCLCLEICLSVQEMTSCEITSSAALEFTSWVETLSRIFLMMLRV</sequence>
<protein>
    <submittedName>
        <fullName evidence="1">Predicted protein</fullName>
    </submittedName>
</protein>
<dbReference type="RefSeq" id="XP_001874249.1">
    <property type="nucleotide sequence ID" value="XM_001874214.1"/>
</dbReference>
<reference evidence="1 2" key="1">
    <citation type="journal article" date="2008" name="Nature">
        <title>The genome of Laccaria bicolor provides insights into mycorrhizal symbiosis.</title>
        <authorList>
            <person name="Martin F."/>
            <person name="Aerts A."/>
            <person name="Ahren D."/>
            <person name="Brun A."/>
            <person name="Danchin E.G.J."/>
            <person name="Duchaussoy F."/>
            <person name="Gibon J."/>
            <person name="Kohler A."/>
            <person name="Lindquist E."/>
            <person name="Pereda V."/>
            <person name="Salamov A."/>
            <person name="Shapiro H.J."/>
            <person name="Wuyts J."/>
            <person name="Blaudez D."/>
            <person name="Buee M."/>
            <person name="Brokstein P."/>
            <person name="Canbaeck B."/>
            <person name="Cohen D."/>
            <person name="Courty P.E."/>
            <person name="Coutinho P.M."/>
            <person name="Delaruelle C."/>
            <person name="Detter J.C."/>
            <person name="Deveau A."/>
            <person name="DiFazio S."/>
            <person name="Duplessis S."/>
            <person name="Fraissinet-Tachet L."/>
            <person name="Lucic E."/>
            <person name="Frey-Klett P."/>
            <person name="Fourrey C."/>
            <person name="Feussner I."/>
            <person name="Gay G."/>
            <person name="Grimwood J."/>
            <person name="Hoegger P.J."/>
            <person name="Jain P."/>
            <person name="Kilaru S."/>
            <person name="Labbe J."/>
            <person name="Lin Y.C."/>
            <person name="Legue V."/>
            <person name="Le Tacon F."/>
            <person name="Marmeisse R."/>
            <person name="Melayah D."/>
            <person name="Montanini B."/>
            <person name="Muratet M."/>
            <person name="Nehls U."/>
            <person name="Niculita-Hirzel H."/>
            <person name="Oudot-Le Secq M.P."/>
            <person name="Peter M."/>
            <person name="Quesneville H."/>
            <person name="Rajashekar B."/>
            <person name="Reich M."/>
            <person name="Rouhier N."/>
            <person name="Schmutz J."/>
            <person name="Yin T."/>
            <person name="Chalot M."/>
            <person name="Henrissat B."/>
            <person name="Kuees U."/>
            <person name="Lucas S."/>
            <person name="Van de Peer Y."/>
            <person name="Podila G.K."/>
            <person name="Polle A."/>
            <person name="Pukkila P.J."/>
            <person name="Richardson P.M."/>
            <person name="Rouze P."/>
            <person name="Sanders I.R."/>
            <person name="Stajich J.E."/>
            <person name="Tunlid A."/>
            <person name="Tuskan G."/>
            <person name="Grigoriev I.V."/>
        </authorList>
    </citation>
    <scope>NUCLEOTIDE SEQUENCE [LARGE SCALE GENOMIC DNA]</scope>
    <source>
        <strain evidence="2">S238N-H82 / ATCC MYA-4686</strain>
    </source>
</reference>
<dbReference type="GeneID" id="6069674"/>
<gene>
    <name evidence="1" type="ORF">LACBIDRAFT_301715</name>
</gene>
<name>B0CP41_LACBS</name>
<dbReference type="InParanoid" id="B0CP41"/>